<dbReference type="InterPro" id="IPR009014">
    <property type="entry name" value="Transketo_C/PFOR_II"/>
</dbReference>
<accession>A0A0H3DB90</accession>
<dbReference type="eggNOG" id="COG3957">
    <property type="taxonomic scope" value="Bacteria"/>
</dbReference>
<evidence type="ECO:0000259" key="1">
    <source>
        <dbReference type="Pfam" id="PF09363"/>
    </source>
</evidence>
<dbReference type="KEGG" id="amd:AMED_5595"/>
<dbReference type="Pfam" id="PF09363">
    <property type="entry name" value="XFP_C"/>
    <property type="match status" value="1"/>
</dbReference>
<dbReference type="PATRIC" id="fig|749927.5.peg.5804"/>
<dbReference type="RefSeq" id="WP_013227406.1">
    <property type="nucleotide sequence ID" value="NC_014318.1"/>
</dbReference>
<organism evidence="2 3">
    <name type="scientific">Amycolatopsis mediterranei (strain U-32)</name>
    <dbReference type="NCBI Taxonomy" id="749927"/>
    <lineage>
        <taxon>Bacteria</taxon>
        <taxon>Bacillati</taxon>
        <taxon>Actinomycetota</taxon>
        <taxon>Actinomycetes</taxon>
        <taxon>Pseudonocardiales</taxon>
        <taxon>Pseudonocardiaceae</taxon>
        <taxon>Amycolatopsis</taxon>
    </lineage>
</organism>
<dbReference type="EMBL" id="CP002000">
    <property type="protein sequence ID" value="ADJ47348.1"/>
    <property type="molecule type" value="Genomic_DNA"/>
</dbReference>
<dbReference type="GO" id="GO:0016832">
    <property type="term" value="F:aldehyde-lyase activity"/>
    <property type="evidence" value="ECO:0007669"/>
    <property type="project" value="InterPro"/>
</dbReference>
<dbReference type="InterPro" id="IPR018969">
    <property type="entry name" value="Xul5P/Fru6P_PKetolase_C"/>
</dbReference>
<dbReference type="Gene3D" id="3.40.50.920">
    <property type="match status" value="1"/>
</dbReference>
<dbReference type="GeneID" id="92877401"/>
<dbReference type="GO" id="GO:0005975">
    <property type="term" value="P:carbohydrate metabolic process"/>
    <property type="evidence" value="ECO:0007669"/>
    <property type="project" value="InterPro"/>
</dbReference>
<dbReference type="AlphaFoldDB" id="A0A0H3DB90"/>
<name>A0A0H3DB90_AMYMU</name>
<evidence type="ECO:0000313" key="3">
    <source>
        <dbReference type="Proteomes" id="UP000000328"/>
    </source>
</evidence>
<dbReference type="HOGENOM" id="CLU_3003876_0_0_11"/>
<feature type="domain" description="Xylulose 5-phosphate/Fructose 6-phosphate phosphoketolase C-terminal" evidence="1">
    <location>
        <begin position="1"/>
        <end position="54"/>
    </location>
</feature>
<evidence type="ECO:0000313" key="2">
    <source>
        <dbReference type="EMBL" id="ADJ47348.1"/>
    </source>
</evidence>
<reference evidence="2 3" key="1">
    <citation type="journal article" date="2010" name="Cell Res.">
        <title>Complete genome sequence of the rifamycin SV-producing Amycolatopsis mediterranei U32 revealed its genetic characteristics in phylogeny and metabolism.</title>
        <authorList>
            <person name="Zhao W."/>
            <person name="Zhong Y."/>
            <person name="Yuan H."/>
            <person name="Wang J."/>
            <person name="Zheng H."/>
            <person name="Wang Y."/>
            <person name="Cen X."/>
            <person name="Xu F."/>
            <person name="Bai J."/>
            <person name="Han X."/>
            <person name="Lu G."/>
            <person name="Zhu Y."/>
            <person name="Shao Z."/>
            <person name="Yan H."/>
            <person name="Li C."/>
            <person name="Peng N."/>
            <person name="Zhang Z."/>
            <person name="Zhang Y."/>
            <person name="Lin W."/>
            <person name="Fan Y."/>
            <person name="Qin Z."/>
            <person name="Hu Y."/>
            <person name="Zhu B."/>
            <person name="Wang S."/>
            <person name="Ding X."/>
            <person name="Zhao G.P."/>
        </authorList>
    </citation>
    <scope>NUCLEOTIDE SEQUENCE [LARGE SCALE GENOMIC DNA]</scope>
    <source>
        <strain evidence="3">U-32</strain>
    </source>
</reference>
<gene>
    <name evidence="2" type="ordered locus">AMED_5595</name>
</gene>
<sequence>MSRYHLVLEALRRSARVPEGGAAPAEHGHAMPARHRGYIREHFEDTPETRGWTWAG</sequence>
<proteinExistence type="predicted"/>
<protein>
    <submittedName>
        <fullName evidence="2">XFP C-terminal domain-containing protein</fullName>
    </submittedName>
</protein>
<dbReference type="Proteomes" id="UP000000328">
    <property type="component" value="Chromosome"/>
</dbReference>